<organism evidence="1 2">
    <name type="scientific">Pontiella desulfatans</name>
    <dbReference type="NCBI Taxonomy" id="2750659"/>
    <lineage>
        <taxon>Bacteria</taxon>
        <taxon>Pseudomonadati</taxon>
        <taxon>Kiritimatiellota</taxon>
        <taxon>Kiritimatiellia</taxon>
        <taxon>Kiritimatiellales</taxon>
        <taxon>Pontiellaceae</taxon>
        <taxon>Pontiella</taxon>
    </lineage>
</organism>
<keyword evidence="2" id="KW-1185">Reference proteome</keyword>
<dbReference type="RefSeq" id="WP_168442156.1">
    <property type="nucleotide sequence ID" value="NZ_CAAHFG010000001.1"/>
</dbReference>
<gene>
    <name evidence="1" type="ORF">PDESU_02170</name>
</gene>
<evidence type="ECO:0000313" key="1">
    <source>
        <dbReference type="EMBL" id="VGO13613.1"/>
    </source>
</evidence>
<proteinExistence type="predicted"/>
<protein>
    <submittedName>
        <fullName evidence="1">Uncharacterized protein</fullName>
    </submittedName>
</protein>
<sequence>MALAVGEVAGGGKYPEVSKMVKRFEERLQEDKGAKKQVERFEQLLNV</sequence>
<name>A0A6C2U163_PONDE</name>
<dbReference type="Proteomes" id="UP000366872">
    <property type="component" value="Unassembled WGS sequence"/>
</dbReference>
<reference evidence="1 2" key="1">
    <citation type="submission" date="2019-04" db="EMBL/GenBank/DDBJ databases">
        <authorList>
            <person name="Van Vliet M D."/>
        </authorList>
    </citation>
    <scope>NUCLEOTIDE SEQUENCE [LARGE SCALE GENOMIC DNA]</scope>
    <source>
        <strain evidence="1 2">F1</strain>
    </source>
</reference>
<evidence type="ECO:0000313" key="2">
    <source>
        <dbReference type="Proteomes" id="UP000366872"/>
    </source>
</evidence>
<accession>A0A6C2U163</accession>
<dbReference type="EMBL" id="CAAHFG010000001">
    <property type="protein sequence ID" value="VGO13613.1"/>
    <property type="molecule type" value="Genomic_DNA"/>
</dbReference>
<dbReference type="AlphaFoldDB" id="A0A6C2U163"/>